<organism evidence="3 4">
    <name type="scientific">Podospora fimiseda</name>
    <dbReference type="NCBI Taxonomy" id="252190"/>
    <lineage>
        <taxon>Eukaryota</taxon>
        <taxon>Fungi</taxon>
        <taxon>Dikarya</taxon>
        <taxon>Ascomycota</taxon>
        <taxon>Pezizomycotina</taxon>
        <taxon>Sordariomycetes</taxon>
        <taxon>Sordariomycetidae</taxon>
        <taxon>Sordariales</taxon>
        <taxon>Podosporaceae</taxon>
        <taxon>Podospora</taxon>
    </lineage>
</organism>
<dbReference type="InterPro" id="IPR002933">
    <property type="entry name" value="Peptidase_M20"/>
</dbReference>
<protein>
    <submittedName>
        <fullName evidence="3">Hippurate hydrolase</fullName>
    </submittedName>
</protein>
<dbReference type="NCBIfam" id="TIGR01891">
    <property type="entry name" value="amidohydrolases"/>
    <property type="match status" value="1"/>
</dbReference>
<dbReference type="SUPFAM" id="SSF53187">
    <property type="entry name" value="Zn-dependent exopeptidases"/>
    <property type="match status" value="1"/>
</dbReference>
<sequence>MKPAQLLVLPLVLQCSALALDNIQFPITGSCMDLGAVVRKYCPELSPLEALYKHVHQHPELSGRELQTASLISEHLRGLGLNVTKGVGGHGVVGVLRNGDGPVVLLRAELDALPIQELTGLPFASTQFMEDSWGRRQPVMHACGHDMHMASLMGAAQLLLNARSEWTGTVVVLFQPNEEHTGGAQAMIDDGLYEKIGIAYPDAVFAQHLMQTPTGSVSIKPGPVLVSAETVRIRMFSSEGYIANPQRSVDVSVVVSKVILALQELVREVSKGGSYASIYTEEMHAGEPGADWVSHADIVLDVKAYDPAIRSQLLNGIKLIVEREASISGAVRRPEITVSERAPLTTNNPDLSKQLRGVFTKFFGHGNVLEGVPTHPCEDFSRLATPVGAPYVFWFLGRADPRLLDRARKDGVRFADVIPIEHSPYNAPLIHPTLETGIYALSLAALSVLTVPSS</sequence>
<dbReference type="PANTHER" id="PTHR11014">
    <property type="entry name" value="PEPTIDASE M20 FAMILY MEMBER"/>
    <property type="match status" value="1"/>
</dbReference>
<reference evidence="3" key="1">
    <citation type="journal article" date="2023" name="Mol. Phylogenet. Evol.">
        <title>Genome-scale phylogeny and comparative genomics of the fungal order Sordariales.</title>
        <authorList>
            <person name="Hensen N."/>
            <person name="Bonometti L."/>
            <person name="Westerberg I."/>
            <person name="Brannstrom I.O."/>
            <person name="Guillou S."/>
            <person name="Cros-Aarteil S."/>
            <person name="Calhoun S."/>
            <person name="Haridas S."/>
            <person name="Kuo A."/>
            <person name="Mondo S."/>
            <person name="Pangilinan J."/>
            <person name="Riley R."/>
            <person name="LaButti K."/>
            <person name="Andreopoulos B."/>
            <person name="Lipzen A."/>
            <person name="Chen C."/>
            <person name="Yan M."/>
            <person name="Daum C."/>
            <person name="Ng V."/>
            <person name="Clum A."/>
            <person name="Steindorff A."/>
            <person name="Ohm R.A."/>
            <person name="Martin F."/>
            <person name="Silar P."/>
            <person name="Natvig D.O."/>
            <person name="Lalanne C."/>
            <person name="Gautier V."/>
            <person name="Ament-Velasquez S.L."/>
            <person name="Kruys A."/>
            <person name="Hutchinson M.I."/>
            <person name="Powell A.J."/>
            <person name="Barry K."/>
            <person name="Miller A.N."/>
            <person name="Grigoriev I.V."/>
            <person name="Debuchy R."/>
            <person name="Gladieux P."/>
            <person name="Hiltunen Thoren M."/>
            <person name="Johannesson H."/>
        </authorList>
    </citation>
    <scope>NUCLEOTIDE SEQUENCE</scope>
    <source>
        <strain evidence="3">CBS 990.96</strain>
    </source>
</reference>
<name>A0AAN6YRW2_9PEZI</name>
<keyword evidence="2" id="KW-0732">Signal</keyword>
<dbReference type="Gene3D" id="3.30.70.360">
    <property type="match status" value="1"/>
</dbReference>
<evidence type="ECO:0000313" key="3">
    <source>
        <dbReference type="EMBL" id="KAK4221672.1"/>
    </source>
</evidence>
<dbReference type="EMBL" id="MU865525">
    <property type="protein sequence ID" value="KAK4221672.1"/>
    <property type="molecule type" value="Genomic_DNA"/>
</dbReference>
<evidence type="ECO:0000256" key="1">
    <source>
        <dbReference type="ARBA" id="ARBA00006247"/>
    </source>
</evidence>
<dbReference type="AlphaFoldDB" id="A0AAN6YRW2"/>
<gene>
    <name evidence="3" type="ORF">QBC38DRAFT_521500</name>
</gene>
<proteinExistence type="inferred from homology"/>
<keyword evidence="4" id="KW-1185">Reference proteome</keyword>
<keyword evidence="3" id="KW-0378">Hydrolase</keyword>
<dbReference type="GO" id="GO:0016787">
    <property type="term" value="F:hydrolase activity"/>
    <property type="evidence" value="ECO:0007669"/>
    <property type="project" value="UniProtKB-KW"/>
</dbReference>
<evidence type="ECO:0000313" key="4">
    <source>
        <dbReference type="Proteomes" id="UP001301958"/>
    </source>
</evidence>
<reference evidence="3" key="2">
    <citation type="submission" date="2023-05" db="EMBL/GenBank/DDBJ databases">
        <authorList>
            <consortium name="Lawrence Berkeley National Laboratory"/>
            <person name="Steindorff A."/>
            <person name="Hensen N."/>
            <person name="Bonometti L."/>
            <person name="Westerberg I."/>
            <person name="Brannstrom I.O."/>
            <person name="Guillou S."/>
            <person name="Cros-Aarteil S."/>
            <person name="Calhoun S."/>
            <person name="Haridas S."/>
            <person name="Kuo A."/>
            <person name="Mondo S."/>
            <person name="Pangilinan J."/>
            <person name="Riley R."/>
            <person name="Labutti K."/>
            <person name="Andreopoulos B."/>
            <person name="Lipzen A."/>
            <person name="Chen C."/>
            <person name="Yanf M."/>
            <person name="Daum C."/>
            <person name="Ng V."/>
            <person name="Clum A."/>
            <person name="Ohm R."/>
            <person name="Martin F."/>
            <person name="Silar P."/>
            <person name="Natvig D."/>
            <person name="Lalanne C."/>
            <person name="Gautier V."/>
            <person name="Ament-Velasquez S.L."/>
            <person name="Kruys A."/>
            <person name="Hutchinson M.I."/>
            <person name="Powell A.J."/>
            <person name="Barry K."/>
            <person name="Miller A.N."/>
            <person name="Grigoriev I.V."/>
            <person name="Debuchy R."/>
            <person name="Gladieux P."/>
            <person name="Thoren M.H."/>
            <person name="Johannesson H."/>
        </authorList>
    </citation>
    <scope>NUCLEOTIDE SEQUENCE</scope>
    <source>
        <strain evidence="3">CBS 990.96</strain>
    </source>
</reference>
<feature type="signal peptide" evidence="2">
    <location>
        <begin position="1"/>
        <end position="19"/>
    </location>
</feature>
<dbReference type="Gene3D" id="3.40.630.10">
    <property type="entry name" value="Zn peptidases"/>
    <property type="match status" value="1"/>
</dbReference>
<accession>A0AAN6YRW2</accession>
<dbReference type="InterPro" id="IPR017439">
    <property type="entry name" value="Amidohydrolase"/>
</dbReference>
<comment type="similarity">
    <text evidence="1">Belongs to the peptidase M20A family.</text>
</comment>
<dbReference type="Pfam" id="PF01546">
    <property type="entry name" value="Peptidase_M20"/>
    <property type="match status" value="1"/>
</dbReference>
<dbReference type="Proteomes" id="UP001301958">
    <property type="component" value="Unassembled WGS sequence"/>
</dbReference>
<evidence type="ECO:0000256" key="2">
    <source>
        <dbReference type="SAM" id="SignalP"/>
    </source>
</evidence>
<feature type="chain" id="PRO_5042888146" evidence="2">
    <location>
        <begin position="20"/>
        <end position="454"/>
    </location>
</feature>
<dbReference type="PANTHER" id="PTHR11014:SF63">
    <property type="entry name" value="METALLOPEPTIDASE, PUTATIVE (AFU_ORTHOLOGUE AFUA_6G09600)-RELATED"/>
    <property type="match status" value="1"/>
</dbReference>
<comment type="caution">
    <text evidence="3">The sequence shown here is derived from an EMBL/GenBank/DDBJ whole genome shotgun (WGS) entry which is preliminary data.</text>
</comment>